<accession>A0A5J5EUK1</accession>
<evidence type="ECO:0000256" key="1">
    <source>
        <dbReference type="ARBA" id="ARBA00022737"/>
    </source>
</evidence>
<feature type="region of interest" description="Disordered" evidence="3">
    <location>
        <begin position="341"/>
        <end position="490"/>
    </location>
</feature>
<keyword evidence="1" id="KW-0677">Repeat</keyword>
<dbReference type="OrthoDB" id="4088568at2759"/>
<dbReference type="AlphaFoldDB" id="A0A5J5EUK1"/>
<evidence type="ECO:0000313" key="5">
    <source>
        <dbReference type="Proteomes" id="UP000326924"/>
    </source>
</evidence>
<dbReference type="PANTHER" id="PTHR12587:SF14">
    <property type="entry name" value="AT31531P"/>
    <property type="match status" value="1"/>
</dbReference>
<proteinExistence type="predicted"/>
<feature type="compositionally biased region" description="Polar residues" evidence="3">
    <location>
        <begin position="393"/>
        <end position="410"/>
    </location>
</feature>
<feature type="coiled-coil region" evidence="2">
    <location>
        <begin position="275"/>
        <end position="302"/>
    </location>
</feature>
<dbReference type="InterPro" id="IPR029515">
    <property type="entry name" value="Liprin"/>
</dbReference>
<organism evidence="4 5">
    <name type="scientific">Sphaerosporella brunnea</name>
    <dbReference type="NCBI Taxonomy" id="1250544"/>
    <lineage>
        <taxon>Eukaryota</taxon>
        <taxon>Fungi</taxon>
        <taxon>Dikarya</taxon>
        <taxon>Ascomycota</taxon>
        <taxon>Pezizomycotina</taxon>
        <taxon>Pezizomycetes</taxon>
        <taxon>Pezizales</taxon>
        <taxon>Pyronemataceae</taxon>
        <taxon>Sphaerosporella</taxon>
    </lineage>
</organism>
<dbReference type="Proteomes" id="UP000326924">
    <property type="component" value="Unassembled WGS sequence"/>
</dbReference>
<feature type="region of interest" description="Disordered" evidence="3">
    <location>
        <begin position="608"/>
        <end position="685"/>
    </location>
</feature>
<feature type="compositionally biased region" description="Basic and acidic residues" evidence="3">
    <location>
        <begin position="412"/>
        <end position="422"/>
    </location>
</feature>
<dbReference type="EMBL" id="VXIS01000107">
    <property type="protein sequence ID" value="KAA8904550.1"/>
    <property type="molecule type" value="Genomic_DNA"/>
</dbReference>
<feature type="coiled-coil region" evidence="2">
    <location>
        <begin position="125"/>
        <end position="225"/>
    </location>
</feature>
<evidence type="ECO:0000313" key="4">
    <source>
        <dbReference type="EMBL" id="KAA8904550.1"/>
    </source>
</evidence>
<name>A0A5J5EUK1_9PEZI</name>
<evidence type="ECO:0000256" key="2">
    <source>
        <dbReference type="SAM" id="Coils"/>
    </source>
</evidence>
<reference evidence="4 5" key="1">
    <citation type="submission" date="2019-09" db="EMBL/GenBank/DDBJ databases">
        <title>Draft genome of the ectomycorrhizal ascomycete Sphaerosporella brunnea.</title>
        <authorList>
            <consortium name="DOE Joint Genome Institute"/>
            <person name="Benucci G.M."/>
            <person name="Marozzi G."/>
            <person name="Antonielli L."/>
            <person name="Sanchez S."/>
            <person name="Marco P."/>
            <person name="Wang X."/>
            <person name="Falini L.B."/>
            <person name="Barry K."/>
            <person name="Haridas S."/>
            <person name="Lipzen A."/>
            <person name="Labutti K."/>
            <person name="Grigoriev I.V."/>
            <person name="Murat C."/>
            <person name="Martin F."/>
            <person name="Albertini E."/>
            <person name="Donnini D."/>
            <person name="Bonito G."/>
        </authorList>
    </citation>
    <scope>NUCLEOTIDE SEQUENCE [LARGE SCALE GENOMIC DNA]</scope>
    <source>
        <strain evidence="4 5">Sb_GMNB300</strain>
    </source>
</reference>
<keyword evidence="2" id="KW-0175">Coiled coil</keyword>
<comment type="caution">
    <text evidence="4">The sequence shown here is derived from an EMBL/GenBank/DDBJ whole genome shotgun (WGS) entry which is preliminary data.</text>
</comment>
<evidence type="ECO:0000256" key="3">
    <source>
        <dbReference type="SAM" id="MobiDB-lite"/>
    </source>
</evidence>
<feature type="compositionally biased region" description="Basic and acidic residues" evidence="3">
    <location>
        <begin position="370"/>
        <end position="381"/>
    </location>
</feature>
<sequence length="745" mass="82252">MSASEDLDSEDEDLSLESLTRDLSRHTQRPLSVHSMGAAVCCCGSDQCDSLRRSQSILQELEAQMKIAGSLGQALLKRHESSMAEAESRQAATAIIISELEMKTTELEYENSRKADENKLLLHNLEELNASMAMSELRVRELQEDLDAAHAELSRISAHAARTALLEAQLAVLESEQEELRNTIATTKEEERAAVARWRRAERQLAELEKQLERIQREHALERARSQNILERMEQRRLASQRAGTFPAALAADKSALSRFMKEILAENGHLQLGVAELRDMLAQSQEEVKMLREKLESMDGEHLDIGRSPLSMELSRSPSQPGIAAAATGNAAGVVVHHHHYHTGPGSKAKAIKPPVRRPKKKRGITADQHIDTARARGFEAETSAAAHKRWSTSTGTAPLSSSPTSTFRDSIFDRIDDETSRPTSADSNYPAPWPKQSWAKHNRKSSMNPPPFTILHTTEEVSSEADSVVQSERAPSPPPQASPPRPIPVLKRSVSHESLLSVSAMENYHASPSLSVSSFTSRRAPNLRQNSVKSNDPQASITPGVAIRAQRSGQYCGSAYSRLLGLAEGNNSPPKKTISRKASPGSSTGGGGGGWFWKYVTLAPGGSKPGRSEEPRLRPPTSKPIPTFVDEDLLKESLVDGPEQQRREEAKRKQKRKRDDADDIIDPSEIPRPAPPSREEARKNRLQAAALWASKHDWDEFGNPVDARLLNLENMLPKSRATLRRERRFCGLRLSASTAGHLK</sequence>
<feature type="compositionally biased region" description="Basic residues" evidence="3">
    <location>
        <begin position="356"/>
        <end position="365"/>
    </location>
</feature>
<keyword evidence="5" id="KW-1185">Reference proteome</keyword>
<dbReference type="GO" id="GO:0007528">
    <property type="term" value="P:neuromuscular junction development"/>
    <property type="evidence" value="ECO:0007669"/>
    <property type="project" value="TreeGrafter"/>
</dbReference>
<feature type="compositionally biased region" description="Basic and acidic residues" evidence="3">
    <location>
        <begin position="634"/>
        <end position="653"/>
    </location>
</feature>
<feature type="region of interest" description="Disordered" evidence="3">
    <location>
        <begin position="569"/>
        <end position="592"/>
    </location>
</feature>
<feature type="compositionally biased region" description="Pro residues" evidence="3">
    <location>
        <begin position="477"/>
        <end position="489"/>
    </location>
</feature>
<gene>
    <name evidence="4" type="ORF">FN846DRAFT_919704</name>
</gene>
<dbReference type="InParanoid" id="A0A5J5EUK1"/>
<dbReference type="PANTHER" id="PTHR12587">
    <property type="entry name" value="LAR INTERACTING PROTEIN LIP -RELATED PROTEIN"/>
    <property type="match status" value="1"/>
</dbReference>
<protein>
    <submittedName>
        <fullName evidence="4">Uncharacterized protein</fullName>
    </submittedName>
</protein>